<keyword evidence="3" id="KW-1185">Reference proteome</keyword>
<dbReference type="PANTHER" id="PTHR34792">
    <property type="entry name" value="OS02G0121500 PROTEIN"/>
    <property type="match status" value="1"/>
</dbReference>
<name>A0A835DRM0_TETSI</name>
<feature type="compositionally biased region" description="Basic and acidic residues" evidence="1">
    <location>
        <begin position="40"/>
        <end position="50"/>
    </location>
</feature>
<dbReference type="OrthoDB" id="778649at2759"/>
<feature type="compositionally biased region" description="Basic residues" evidence="1">
    <location>
        <begin position="19"/>
        <end position="28"/>
    </location>
</feature>
<proteinExistence type="predicted"/>
<feature type="region of interest" description="Disordered" evidence="1">
    <location>
        <begin position="210"/>
        <end position="234"/>
    </location>
</feature>
<dbReference type="EMBL" id="JABCRI010000002">
    <property type="protein sequence ID" value="KAF8410449.1"/>
    <property type="molecule type" value="Genomic_DNA"/>
</dbReference>
<dbReference type="PANTHER" id="PTHR34792:SF1">
    <property type="entry name" value="OS02G0121500 PROTEIN"/>
    <property type="match status" value="1"/>
</dbReference>
<organism evidence="2 3">
    <name type="scientific">Tetracentron sinense</name>
    <name type="common">Spur-leaf</name>
    <dbReference type="NCBI Taxonomy" id="13715"/>
    <lineage>
        <taxon>Eukaryota</taxon>
        <taxon>Viridiplantae</taxon>
        <taxon>Streptophyta</taxon>
        <taxon>Embryophyta</taxon>
        <taxon>Tracheophyta</taxon>
        <taxon>Spermatophyta</taxon>
        <taxon>Magnoliopsida</taxon>
        <taxon>Trochodendrales</taxon>
        <taxon>Trochodendraceae</taxon>
        <taxon>Tetracentron</taxon>
    </lineage>
</organism>
<comment type="caution">
    <text evidence="2">The sequence shown here is derived from an EMBL/GenBank/DDBJ whole genome shotgun (WGS) entry which is preliminary data.</text>
</comment>
<protein>
    <submittedName>
        <fullName evidence="2">Uncharacterized protein</fullName>
    </submittedName>
</protein>
<sequence length="755" mass="82287">MDKARDVRRGASRFLAGKRQSKLSRRKLCTTLSGGGDLDFSEKSKKERDGGLSLLGRASSSNEDSEMGGASDGEEELRQTPPQPLLNIGSNKRFKLHRKQFDEYNTVDPAAVPRKLRSAMSKRNHELISPPLPVARKLHLTSNGIKSPQIGGVKKFKQNRTQGGLDPLQVVLGPITKDEEEVVETLYALAGMFSNDSEPFKSIVNRKTLEEKSSPLTETRENSTPDSEAPKEKNVKFSCLSTTAEATDLSPSVEGSPGETVKVNLSTEPLALEQNNILNGHKIDLESDNSVPRTDAQRITLLCKSKHTDQTRLGNAVSFAVQSELLPETRLVPPKQHEAPLPGRKPENMLCPAAAVAIQQEQQHPIKESKESVTRLADVEGGPTLWPGLSATGSCGSGVHGPSFFSSSAIKAPTWLDSSTSVTRLSCAGNGVSKEMIIADRRKSGKRCAGHIYISRFIRTYQLAERKDRLSVLPNQLKPNEGTKPGVVAANNLTGMSNINGSASAKNPNESISILLDKRLQQDQQQASMTYGLYTPQKQSGDFLSLPSGNGGLEVNDSRNTVGNELDPSVRLHVPYQHLLAQHHQLMPFSLPHTRYSSSPYPDQLTTAQQVQLQLPQYLGSPFYDYGPPQLGHTSSGKQQQQHQMWLAQLETQYRSGGIPGSHFPTWQNGRHDSPLQFPCAQAVFPPPPSSLEVLGPKYSPGLQHQQLFAITSSLSSPRGKRQHHHLAGGCDGGGGGFHSESSSHLQLLCNAKQL</sequence>
<feature type="region of interest" description="Disordered" evidence="1">
    <location>
        <begin position="1"/>
        <end position="91"/>
    </location>
</feature>
<evidence type="ECO:0000313" key="3">
    <source>
        <dbReference type="Proteomes" id="UP000655225"/>
    </source>
</evidence>
<dbReference type="AlphaFoldDB" id="A0A835DRM0"/>
<evidence type="ECO:0000313" key="2">
    <source>
        <dbReference type="EMBL" id="KAF8410449.1"/>
    </source>
</evidence>
<dbReference type="OMA" id="DCEMGCD"/>
<dbReference type="Proteomes" id="UP000655225">
    <property type="component" value="Unassembled WGS sequence"/>
</dbReference>
<dbReference type="InterPro" id="IPR040305">
    <property type="entry name" value="At1g75730-like"/>
</dbReference>
<feature type="compositionally biased region" description="Low complexity" evidence="1">
    <location>
        <begin position="51"/>
        <end position="61"/>
    </location>
</feature>
<gene>
    <name evidence="2" type="ORF">HHK36_002978</name>
</gene>
<reference evidence="2 3" key="1">
    <citation type="submission" date="2020-04" db="EMBL/GenBank/DDBJ databases">
        <title>Plant Genome Project.</title>
        <authorList>
            <person name="Zhang R.-G."/>
        </authorList>
    </citation>
    <scope>NUCLEOTIDE SEQUENCE [LARGE SCALE GENOMIC DNA]</scope>
    <source>
        <strain evidence="2">YNK0</strain>
        <tissue evidence="2">Leaf</tissue>
    </source>
</reference>
<accession>A0A835DRM0</accession>
<evidence type="ECO:0000256" key="1">
    <source>
        <dbReference type="SAM" id="MobiDB-lite"/>
    </source>
</evidence>